<reference evidence="1" key="2">
    <citation type="journal article" date="2015" name="Data Brief">
        <title>Shoot transcriptome of the giant reed, Arundo donax.</title>
        <authorList>
            <person name="Barrero R.A."/>
            <person name="Guerrero F.D."/>
            <person name="Moolhuijzen P."/>
            <person name="Goolsby J.A."/>
            <person name="Tidwell J."/>
            <person name="Bellgard S.E."/>
            <person name="Bellgard M.I."/>
        </authorList>
    </citation>
    <scope>NUCLEOTIDE SEQUENCE</scope>
    <source>
        <tissue evidence="1">Shoot tissue taken approximately 20 cm above the soil surface</tissue>
    </source>
</reference>
<name>A0A0A9G2K5_ARUDO</name>
<organism evidence="1">
    <name type="scientific">Arundo donax</name>
    <name type="common">Giant reed</name>
    <name type="synonym">Donax arundinaceus</name>
    <dbReference type="NCBI Taxonomy" id="35708"/>
    <lineage>
        <taxon>Eukaryota</taxon>
        <taxon>Viridiplantae</taxon>
        <taxon>Streptophyta</taxon>
        <taxon>Embryophyta</taxon>
        <taxon>Tracheophyta</taxon>
        <taxon>Spermatophyta</taxon>
        <taxon>Magnoliopsida</taxon>
        <taxon>Liliopsida</taxon>
        <taxon>Poales</taxon>
        <taxon>Poaceae</taxon>
        <taxon>PACMAD clade</taxon>
        <taxon>Arundinoideae</taxon>
        <taxon>Arundineae</taxon>
        <taxon>Arundo</taxon>
    </lineage>
</organism>
<sequence length="39" mass="4234">MFDIPPAATMKGPVANVKRAICQQLTKPVTRPPKNVAML</sequence>
<dbReference type="AlphaFoldDB" id="A0A0A9G2K5"/>
<dbReference type="EMBL" id="GBRH01178576">
    <property type="protein sequence ID" value="JAE19320.1"/>
    <property type="molecule type" value="Transcribed_RNA"/>
</dbReference>
<evidence type="ECO:0000313" key="1">
    <source>
        <dbReference type="EMBL" id="JAE19320.1"/>
    </source>
</evidence>
<accession>A0A0A9G2K5</accession>
<protein>
    <submittedName>
        <fullName evidence="1">Uncharacterized protein</fullName>
    </submittedName>
</protein>
<proteinExistence type="predicted"/>
<reference evidence="1" key="1">
    <citation type="submission" date="2014-09" db="EMBL/GenBank/DDBJ databases">
        <authorList>
            <person name="Magalhaes I.L.F."/>
            <person name="Oliveira U."/>
            <person name="Santos F.R."/>
            <person name="Vidigal T.H.D.A."/>
            <person name="Brescovit A.D."/>
            <person name="Santos A.J."/>
        </authorList>
    </citation>
    <scope>NUCLEOTIDE SEQUENCE</scope>
    <source>
        <tissue evidence="1">Shoot tissue taken approximately 20 cm above the soil surface</tissue>
    </source>
</reference>